<accession>A0ABN4T1W6</accession>
<organism evidence="1 2">
    <name type="scientific">Edwardsiella hoshinae</name>
    <dbReference type="NCBI Taxonomy" id="93378"/>
    <lineage>
        <taxon>Bacteria</taxon>
        <taxon>Pseudomonadati</taxon>
        <taxon>Pseudomonadota</taxon>
        <taxon>Gammaproteobacteria</taxon>
        <taxon>Enterobacterales</taxon>
        <taxon>Hafniaceae</taxon>
        <taxon>Edwardsiella</taxon>
    </lineage>
</organism>
<gene>
    <name evidence="1" type="ORF">A9798_15445</name>
</gene>
<sequence>MKKPTRLSTPEHGVADLAHFAWCAQVALALAKQDGKALSPLTEHTFLVNWLVAAHKQRRFPRSIAADIDNLLQLGRRKGLAAGLAHRLACLWQDAIAPAQRRSALQRLTEAIRFLNAQGWLNAVIDDAQWHPASLQAEYADTSALLVSKSDLRRQFSPVGTLLGEITFLVIGDHQVVVEAVKQHELHGRLADAPEQGCAVILVSEPPDASSQP</sequence>
<dbReference type="Proteomes" id="UP000175893">
    <property type="component" value="Chromosome"/>
</dbReference>
<evidence type="ECO:0008006" key="3">
    <source>
        <dbReference type="Google" id="ProtNLM"/>
    </source>
</evidence>
<proteinExistence type="predicted"/>
<dbReference type="InterPro" id="IPR021316">
    <property type="entry name" value="DUF2913"/>
</dbReference>
<name>A0ABN4T1W6_9GAMM</name>
<dbReference type="Pfam" id="PF11140">
    <property type="entry name" value="DUF2913"/>
    <property type="match status" value="1"/>
</dbReference>
<evidence type="ECO:0000313" key="2">
    <source>
        <dbReference type="Proteomes" id="UP000175893"/>
    </source>
</evidence>
<evidence type="ECO:0000313" key="1">
    <source>
        <dbReference type="EMBL" id="AOV98207.1"/>
    </source>
</evidence>
<protein>
    <recommendedName>
        <fullName evidence="3">DUF2913 family protein</fullName>
    </recommendedName>
</protein>
<dbReference type="RefSeq" id="WP_070245404.1">
    <property type="nucleotide sequence ID" value="NZ_CP016043.1"/>
</dbReference>
<reference evidence="1 2" key="1">
    <citation type="submission" date="2016-06" db="EMBL/GenBank/DDBJ databases">
        <title>Complete genome sequence of Edwardsiella hoshinae ATCC 35051.</title>
        <authorList>
            <person name="Reichley S.R."/>
            <person name="Waldbieser G.C."/>
            <person name="Lawrence M.L."/>
            <person name="Griffin M.J."/>
        </authorList>
    </citation>
    <scope>NUCLEOTIDE SEQUENCE [LARGE SCALE GENOMIC DNA]</scope>
    <source>
        <strain evidence="1 2">ATCC 35051</strain>
    </source>
</reference>
<keyword evidence="2" id="KW-1185">Reference proteome</keyword>
<dbReference type="EMBL" id="CP016043">
    <property type="protein sequence ID" value="AOV98207.1"/>
    <property type="molecule type" value="Genomic_DNA"/>
</dbReference>